<dbReference type="OrthoDB" id="6401628at2"/>
<proteinExistence type="inferred from homology"/>
<dbReference type="EMBL" id="CP011110">
    <property type="protein sequence ID" value="AKA22231.1"/>
    <property type="molecule type" value="Genomic_DNA"/>
</dbReference>
<reference evidence="4 5" key="1">
    <citation type="journal article" date="2015" name="Mol. Plant Microbe Interact.">
        <title>Comparative Genomic Analysis of Pseudomonas chlororaphis PCL1606 Reveals New Insight into Antifungal Compounds Involved in Biocontrol.</title>
        <authorList>
            <person name="Calderon C.E."/>
            <person name="Ramos C."/>
            <person name="de Vicente A."/>
            <person name="Cazorla F.M."/>
        </authorList>
    </citation>
    <scope>NUCLEOTIDE SEQUENCE [LARGE SCALE GENOMIC DNA]</scope>
    <source>
        <strain evidence="4 5">PCL1606</strain>
    </source>
</reference>
<gene>
    <name evidence="4" type="ORF">PCL1606_07760</name>
</gene>
<dbReference type="KEGG" id="pcz:PCL1606_07760"/>
<evidence type="ECO:0000256" key="1">
    <source>
        <dbReference type="ARBA" id="ARBA00008898"/>
    </source>
</evidence>
<dbReference type="PANTHER" id="PTHR30466">
    <property type="entry name" value="FLAVIN REDUCTASE"/>
    <property type="match status" value="1"/>
</dbReference>
<organism evidence="4 5">
    <name type="scientific">Pseudomonas chlororaphis</name>
    <dbReference type="NCBI Taxonomy" id="587753"/>
    <lineage>
        <taxon>Bacteria</taxon>
        <taxon>Pseudomonadati</taxon>
        <taxon>Pseudomonadota</taxon>
        <taxon>Gammaproteobacteria</taxon>
        <taxon>Pseudomonadales</taxon>
        <taxon>Pseudomonadaceae</taxon>
        <taxon>Pseudomonas</taxon>
    </lineage>
</organism>
<accession>A0A0D5XT28</accession>
<dbReference type="InterPro" id="IPR002563">
    <property type="entry name" value="Flavin_Rdtase-like_dom"/>
</dbReference>
<dbReference type="Gene3D" id="2.30.110.10">
    <property type="entry name" value="Electron Transport, Fmn-binding Protein, Chain A"/>
    <property type="match status" value="1"/>
</dbReference>
<dbReference type="RefSeq" id="WP_045881112.1">
    <property type="nucleotide sequence ID" value="NZ_CP011110.1"/>
</dbReference>
<evidence type="ECO:0000313" key="5">
    <source>
        <dbReference type="Proteomes" id="UP000032748"/>
    </source>
</evidence>
<evidence type="ECO:0000256" key="2">
    <source>
        <dbReference type="ARBA" id="ARBA00023002"/>
    </source>
</evidence>
<dbReference type="PANTHER" id="PTHR30466:SF11">
    <property type="entry name" value="FLAVIN-DEPENDENT MONOOXYGENASE, REDUCTASE SUBUNIT HSAB"/>
    <property type="match status" value="1"/>
</dbReference>
<dbReference type="AlphaFoldDB" id="A0A0D5XT28"/>
<comment type="similarity">
    <text evidence="1">Belongs to the non-flavoprotein flavin reductase family.</text>
</comment>
<dbReference type="SUPFAM" id="SSF50475">
    <property type="entry name" value="FMN-binding split barrel"/>
    <property type="match status" value="1"/>
</dbReference>
<keyword evidence="2" id="KW-0560">Oxidoreductase</keyword>
<dbReference type="Proteomes" id="UP000032748">
    <property type="component" value="Chromosome"/>
</dbReference>
<protein>
    <submittedName>
        <fullName evidence="4">Flavin reductase</fullName>
    </submittedName>
</protein>
<dbReference type="GO" id="GO:0010181">
    <property type="term" value="F:FMN binding"/>
    <property type="evidence" value="ECO:0007669"/>
    <property type="project" value="InterPro"/>
</dbReference>
<dbReference type="GO" id="GO:0042602">
    <property type="term" value="F:riboflavin reductase (NADPH) activity"/>
    <property type="evidence" value="ECO:0007669"/>
    <property type="project" value="TreeGrafter"/>
</dbReference>
<feature type="domain" description="Flavin reductase like" evidence="3">
    <location>
        <begin position="26"/>
        <end position="170"/>
    </location>
</feature>
<dbReference type="InterPro" id="IPR012349">
    <property type="entry name" value="Split_barrel_FMN-bd"/>
</dbReference>
<dbReference type="SMART" id="SM00903">
    <property type="entry name" value="Flavin_Reduct"/>
    <property type="match status" value="1"/>
</dbReference>
<evidence type="ECO:0000259" key="3">
    <source>
        <dbReference type="SMART" id="SM00903"/>
    </source>
</evidence>
<name>A0A0D5XT28_9PSED</name>
<sequence>MSARSALALAVEPPEQALAEDFKRAMRRLTSTVSIIATGAEGERSGMVATAVSSLCTEPPSLLICINRTASLYQPLLANQRFSVNLLDATQSRLVGIFAGQLKGSARFEHGDWQACDDLPYLCDAQATLFCSVDARLSYATHEVIVGRVEKSRVNERISPLLWQDGKPAQSCELIH</sequence>
<evidence type="ECO:0000313" key="4">
    <source>
        <dbReference type="EMBL" id="AKA22231.1"/>
    </source>
</evidence>
<dbReference type="Pfam" id="PF01613">
    <property type="entry name" value="Flavin_Reduct"/>
    <property type="match status" value="1"/>
</dbReference>
<dbReference type="PATRIC" id="fig|587753.10.peg.776"/>
<dbReference type="InterPro" id="IPR050268">
    <property type="entry name" value="NADH-dep_flavin_reductase"/>
</dbReference>